<accession>A0A9W7G249</accession>
<proteinExistence type="predicted"/>
<dbReference type="PANTHER" id="PTHR10909">
    <property type="entry name" value="ELECTRON TRANSPORT OXIDOREDUCTASE"/>
    <property type="match status" value="1"/>
</dbReference>
<organism evidence="1 2">
    <name type="scientific">Triparma columacea</name>
    <dbReference type="NCBI Taxonomy" id="722753"/>
    <lineage>
        <taxon>Eukaryota</taxon>
        <taxon>Sar</taxon>
        <taxon>Stramenopiles</taxon>
        <taxon>Ochrophyta</taxon>
        <taxon>Bolidophyceae</taxon>
        <taxon>Parmales</taxon>
        <taxon>Triparmaceae</taxon>
        <taxon>Triparma</taxon>
    </lineage>
</organism>
<dbReference type="GO" id="GO:0003997">
    <property type="term" value="F:acyl-CoA oxidase activity"/>
    <property type="evidence" value="ECO:0007669"/>
    <property type="project" value="InterPro"/>
</dbReference>
<dbReference type="Gene3D" id="2.40.110.10">
    <property type="entry name" value="Butyryl-CoA Dehydrogenase, subunit A, domain 2"/>
    <property type="match status" value="1"/>
</dbReference>
<dbReference type="Proteomes" id="UP001165065">
    <property type="component" value="Unassembled WGS sequence"/>
</dbReference>
<dbReference type="GO" id="GO:0071949">
    <property type="term" value="F:FAD binding"/>
    <property type="evidence" value="ECO:0007669"/>
    <property type="project" value="InterPro"/>
</dbReference>
<dbReference type="OrthoDB" id="538336at2759"/>
<reference evidence="2" key="1">
    <citation type="journal article" date="2023" name="Commun. Biol.">
        <title>Genome analysis of Parmales, the sister group of diatoms, reveals the evolutionary specialization of diatoms from phago-mixotrophs to photoautotrophs.</title>
        <authorList>
            <person name="Ban H."/>
            <person name="Sato S."/>
            <person name="Yoshikawa S."/>
            <person name="Yamada K."/>
            <person name="Nakamura Y."/>
            <person name="Ichinomiya M."/>
            <person name="Sato N."/>
            <person name="Blanc-Mathieu R."/>
            <person name="Endo H."/>
            <person name="Kuwata A."/>
            <person name="Ogata H."/>
        </authorList>
    </citation>
    <scope>NUCLEOTIDE SEQUENCE [LARGE SCALE GENOMIC DNA]</scope>
</reference>
<protein>
    <recommendedName>
        <fullName evidence="3">Acyl-CoA oxidase/dehydrogenase middle domain-containing protein</fullName>
    </recommendedName>
</protein>
<dbReference type="SUPFAM" id="SSF56645">
    <property type="entry name" value="Acyl-CoA dehydrogenase NM domain-like"/>
    <property type="match status" value="1"/>
</dbReference>
<evidence type="ECO:0008006" key="3">
    <source>
        <dbReference type="Google" id="ProtNLM"/>
    </source>
</evidence>
<keyword evidence="2" id="KW-1185">Reference proteome</keyword>
<comment type="caution">
    <text evidence="1">The sequence shown here is derived from an EMBL/GenBank/DDBJ whole genome shotgun (WGS) entry which is preliminary data.</text>
</comment>
<dbReference type="EMBL" id="BRYA01000669">
    <property type="protein sequence ID" value="GMI28791.1"/>
    <property type="molecule type" value="Genomic_DNA"/>
</dbReference>
<sequence>MLRASQRLFLASRRGVSSTFQPHRLNSARTFSAEPINQDWAEAFREATEELQSDVGFQESAERLRNLCRTDLLRGTDLRDEPERFFEAHRILARHAVTHGPGFWIRFTVHYNLFAGTILAVGNEQQVNDLANFQAEGKLGCFSLTEKLAGVQSGLVVQTTIDYDQDKGTFNLNTPNEGARKNWISQGFTADKTVVLADLRVKGESKGPHAFVMDFRKDGKLVDGIIVDDMGKKTVGNDLDNAWIHFDNVELPKESMLSKYAHISEDGEYVLKSKVRPFDMIGQRLYTGRIAVGQAALEYRRQLFAQTKEYSDNKRTFAFDGEPVLSEIPQLEAIYQENEEKLAVLDKFVGDCEAALADCLRKDEPPSSQLVDAIATVKVKCVEESIDMCHRLKQEVGSFALMADSGFSTMDFLNCCKFAEGDSRILMSKLARDRIKAFSKDAKAGNPEEIALCKQLVAGMGEAVKGGKTQQQAWDGEWRTVYNLAEAVMARVQKEGV</sequence>
<dbReference type="GO" id="GO:0055088">
    <property type="term" value="P:lipid homeostasis"/>
    <property type="evidence" value="ECO:0007669"/>
    <property type="project" value="TreeGrafter"/>
</dbReference>
<gene>
    <name evidence="1" type="ORF">TrCOL_g2186</name>
</gene>
<dbReference type="GO" id="GO:0005777">
    <property type="term" value="C:peroxisome"/>
    <property type="evidence" value="ECO:0007669"/>
    <property type="project" value="InterPro"/>
</dbReference>
<evidence type="ECO:0000313" key="1">
    <source>
        <dbReference type="EMBL" id="GMI28791.1"/>
    </source>
</evidence>
<dbReference type="GO" id="GO:0005504">
    <property type="term" value="F:fatty acid binding"/>
    <property type="evidence" value="ECO:0007669"/>
    <property type="project" value="TreeGrafter"/>
</dbReference>
<dbReference type="InterPro" id="IPR012258">
    <property type="entry name" value="Acyl-CoA_oxidase"/>
</dbReference>
<name>A0A9W7G249_9STRA</name>
<dbReference type="InterPro" id="IPR009100">
    <property type="entry name" value="AcylCoA_DH/oxidase_NM_dom_sf"/>
</dbReference>
<dbReference type="GO" id="GO:0033540">
    <property type="term" value="P:fatty acid beta-oxidation using acyl-CoA oxidase"/>
    <property type="evidence" value="ECO:0007669"/>
    <property type="project" value="TreeGrafter"/>
</dbReference>
<dbReference type="InterPro" id="IPR046373">
    <property type="entry name" value="Acyl-CoA_Oxase/DH_mid-dom_sf"/>
</dbReference>
<evidence type="ECO:0000313" key="2">
    <source>
        <dbReference type="Proteomes" id="UP001165065"/>
    </source>
</evidence>
<dbReference type="AlphaFoldDB" id="A0A9W7G249"/>